<name>A0A1S9PF23_9SPHI</name>
<keyword evidence="1" id="KW-0732">Signal</keyword>
<protein>
    <recommendedName>
        <fullName evidence="4">Fibronectin type-III domain-containing protein</fullName>
    </recommendedName>
</protein>
<dbReference type="AlphaFoldDB" id="A0A1S9PF23"/>
<feature type="chain" id="PRO_5013182107" description="Fibronectin type-III domain-containing protein" evidence="1">
    <location>
        <begin position="20"/>
        <end position="662"/>
    </location>
</feature>
<evidence type="ECO:0008006" key="4">
    <source>
        <dbReference type="Google" id="ProtNLM"/>
    </source>
</evidence>
<dbReference type="SUPFAM" id="SSF49265">
    <property type="entry name" value="Fibronectin type III"/>
    <property type="match status" value="2"/>
</dbReference>
<dbReference type="EMBL" id="MBTF01000012">
    <property type="protein sequence ID" value="OOQ59546.1"/>
    <property type="molecule type" value="Genomic_DNA"/>
</dbReference>
<dbReference type="STRING" id="1792845.BC343_05085"/>
<keyword evidence="3" id="KW-1185">Reference proteome</keyword>
<reference evidence="2 3" key="1">
    <citation type="submission" date="2016-07" db="EMBL/GenBank/DDBJ databases">
        <title>Genomic analysis of zinc-resistant bacterium Mucilaginibacter pedocola TBZ30.</title>
        <authorList>
            <person name="Huang J."/>
            <person name="Tang J."/>
        </authorList>
    </citation>
    <scope>NUCLEOTIDE SEQUENCE [LARGE SCALE GENOMIC DNA]</scope>
    <source>
        <strain evidence="2 3">TBZ30</strain>
    </source>
</reference>
<dbReference type="InterPro" id="IPR036116">
    <property type="entry name" value="FN3_sf"/>
</dbReference>
<organism evidence="2 3">
    <name type="scientific">Mucilaginibacter pedocola</name>
    <dbReference type="NCBI Taxonomy" id="1792845"/>
    <lineage>
        <taxon>Bacteria</taxon>
        <taxon>Pseudomonadati</taxon>
        <taxon>Bacteroidota</taxon>
        <taxon>Sphingobacteriia</taxon>
        <taxon>Sphingobacteriales</taxon>
        <taxon>Sphingobacteriaceae</taxon>
        <taxon>Mucilaginibacter</taxon>
    </lineage>
</organism>
<dbReference type="InterPro" id="IPR013783">
    <property type="entry name" value="Ig-like_fold"/>
</dbReference>
<evidence type="ECO:0000313" key="3">
    <source>
        <dbReference type="Proteomes" id="UP000189739"/>
    </source>
</evidence>
<gene>
    <name evidence="2" type="ORF">BC343_05085</name>
</gene>
<evidence type="ECO:0000313" key="2">
    <source>
        <dbReference type="EMBL" id="OOQ59546.1"/>
    </source>
</evidence>
<dbReference type="Gene3D" id="2.60.40.10">
    <property type="entry name" value="Immunoglobulins"/>
    <property type="match status" value="4"/>
</dbReference>
<dbReference type="RefSeq" id="WP_078348277.1">
    <property type="nucleotide sequence ID" value="NZ_MBTF01000012.1"/>
</dbReference>
<dbReference type="OrthoDB" id="689754at2"/>
<accession>A0A1S9PF23</accession>
<feature type="signal peptide" evidence="1">
    <location>
        <begin position="1"/>
        <end position="19"/>
    </location>
</feature>
<proteinExistence type="predicted"/>
<evidence type="ECO:0000256" key="1">
    <source>
        <dbReference type="SAM" id="SignalP"/>
    </source>
</evidence>
<comment type="caution">
    <text evidence="2">The sequence shown here is derived from an EMBL/GenBank/DDBJ whole genome shotgun (WGS) entry which is preliminary data.</text>
</comment>
<sequence>MRNIFIAAMMLLTITNATAQETAPKTAYAGGNAAFVYHAFPPASPKAPDNGFTGVKLEREDLAAPGKWVTISETHFPENAGELMLNYSRAARFFPGAAELRFDPAASFSKYQRYKTLDSLANELAYTPEQMAFNILLADTTVQKGHSYRYKVSQSGAPNGKWFYTNNIKYPDVIDTKKPVYARRQVEQAAIRIEWAAKGEFRPMKMRVYRRSDNDKEFSEIRPYTSVDLKGDSIKYSIRDENVVYSNMYHYYITPVNDFGGGGNIVSDTVHATCMESRNLLSPQYVIAGPDSAKQAVVVRYRLPEPQYIGSVAIMRSANYDKGYERVGLNAATDSTFTDNRIEPGVKYYYYLVMTDKMGRNATRSVKTFGFYQSAGNDFPARFVRAERKGKTVLLSWQYPDERMSGYYVYRCEGIGGQMKRLTVLLRENDSLYVDTFKFRPGFTYGYAVRSENLSNKESRNSNIAYIRPAGADSDMVAPKDIQAAAQGNAIRLTWADLRQTNNTVSAYRIVRFTSGETQPQLLQANYPSAFSTYVDSTAVEGKSYVYAIAAVINGSVSLANQSNTVQLRVENMPPPAALTAYSSAKGVNLRWGKVVDERVKYFVIYRYVNGGQPAAIATLPANTYAYTDAAAAKGVSNYYFIRSAGADKVASAKSSNEAFAD</sequence>
<dbReference type="Proteomes" id="UP000189739">
    <property type="component" value="Unassembled WGS sequence"/>
</dbReference>